<proteinExistence type="inferred from homology"/>
<dbReference type="NCBIfam" id="TIGR00732">
    <property type="entry name" value="dprA"/>
    <property type="match status" value="1"/>
</dbReference>
<dbReference type="Gene3D" id="3.40.50.450">
    <property type="match status" value="1"/>
</dbReference>
<evidence type="ECO:0000256" key="1">
    <source>
        <dbReference type="ARBA" id="ARBA00006525"/>
    </source>
</evidence>
<feature type="domain" description="Smf/DprA SLOG" evidence="2">
    <location>
        <begin position="66"/>
        <end position="269"/>
    </location>
</feature>
<accession>A0A399DX50</accession>
<dbReference type="PANTHER" id="PTHR43022:SF1">
    <property type="entry name" value="PROTEIN SMF"/>
    <property type="match status" value="1"/>
</dbReference>
<dbReference type="Proteomes" id="UP000266089">
    <property type="component" value="Unassembled WGS sequence"/>
</dbReference>
<dbReference type="InterPro" id="IPR003488">
    <property type="entry name" value="DprA"/>
</dbReference>
<dbReference type="InterPro" id="IPR057666">
    <property type="entry name" value="DrpA_SLOG"/>
</dbReference>
<protein>
    <submittedName>
        <fullName evidence="4">DNA processing protein DprA</fullName>
    </submittedName>
</protein>
<dbReference type="Gene3D" id="1.10.10.10">
    <property type="entry name" value="Winged helix-like DNA-binding domain superfamily/Winged helix DNA-binding domain"/>
    <property type="match status" value="1"/>
</dbReference>
<dbReference type="InterPro" id="IPR041614">
    <property type="entry name" value="DprA_WH"/>
</dbReference>
<comment type="similarity">
    <text evidence="1">Belongs to the DprA/Smf family.</text>
</comment>
<sequence length="337" mass="35503">MPDPLALALTPQIGPRRLQQTLATDLSVEAIADQLGPEIAAAYSKTLQSGLAEKERAQAAKLGIRLIGLWEEGYPEALRHLDSPPMVLYLRGELPPSPHTIAIVGTRQASPWATAWTQRVARELAEAGIGIVSGLALGIDAAAHKGALDGGGYTLGVLGSAIDRFYPIQNRALAERMSVLSEFPLGTPPQAGLFPRRNRIVAAFSRAVLVVEAGEKSGSLITAKFAAELGRDVLAVPGRPGDTFSLGCNRLIQDGAGLVLNTEDVLNALGVRAPKKQAVQLEGSEAKVYRALLELPEALPDDLAQSTGLSTGEVLSVLMMLELKGLVQSSAGRYSPA</sequence>
<dbReference type="InterPro" id="IPR036388">
    <property type="entry name" value="WH-like_DNA-bd_sf"/>
</dbReference>
<dbReference type="RefSeq" id="WP_027888833.1">
    <property type="nucleotide sequence ID" value="NZ_JBHSXZ010000106.1"/>
</dbReference>
<evidence type="ECO:0000313" key="4">
    <source>
        <dbReference type="EMBL" id="RIH74560.1"/>
    </source>
</evidence>
<gene>
    <name evidence="4" type="primary">dprA</name>
    <name evidence="4" type="ORF">Mcate_02667</name>
</gene>
<comment type="caution">
    <text evidence="4">The sequence shown here is derived from an EMBL/GenBank/DDBJ whole genome shotgun (WGS) entry which is preliminary data.</text>
</comment>
<dbReference type="PANTHER" id="PTHR43022">
    <property type="entry name" value="PROTEIN SMF"/>
    <property type="match status" value="1"/>
</dbReference>
<evidence type="ECO:0000259" key="3">
    <source>
        <dbReference type="Pfam" id="PF17782"/>
    </source>
</evidence>
<evidence type="ECO:0000313" key="5">
    <source>
        <dbReference type="Proteomes" id="UP000266089"/>
    </source>
</evidence>
<dbReference type="SUPFAM" id="SSF102405">
    <property type="entry name" value="MCP/YpsA-like"/>
    <property type="match status" value="1"/>
</dbReference>
<feature type="domain" description="DprA winged helix" evidence="3">
    <location>
        <begin position="274"/>
        <end position="332"/>
    </location>
</feature>
<dbReference type="OrthoDB" id="9785707at2"/>
<dbReference type="AlphaFoldDB" id="A0A399DX50"/>
<name>A0A399DX50_9DEIN</name>
<dbReference type="Pfam" id="PF02481">
    <property type="entry name" value="DNA_processg_A"/>
    <property type="match status" value="1"/>
</dbReference>
<dbReference type="Pfam" id="PF17782">
    <property type="entry name" value="WHD_DprA"/>
    <property type="match status" value="1"/>
</dbReference>
<reference evidence="4 5" key="1">
    <citation type="submission" date="2018-08" db="EMBL/GenBank/DDBJ databases">
        <title>Meiothermus cateniformans JCM 15151 genome sequencing project.</title>
        <authorList>
            <person name="Da Costa M.S."/>
            <person name="Albuquerque L."/>
            <person name="Raposo P."/>
            <person name="Froufe H.J.C."/>
            <person name="Barroso C.S."/>
            <person name="Egas C."/>
        </authorList>
    </citation>
    <scope>NUCLEOTIDE SEQUENCE [LARGE SCALE GENOMIC DNA]</scope>
    <source>
        <strain evidence="4 5">JCM 15151</strain>
    </source>
</reference>
<dbReference type="EMBL" id="QWKX01000107">
    <property type="protein sequence ID" value="RIH74560.1"/>
    <property type="molecule type" value="Genomic_DNA"/>
</dbReference>
<dbReference type="GO" id="GO:0009294">
    <property type="term" value="P:DNA-mediated transformation"/>
    <property type="evidence" value="ECO:0007669"/>
    <property type="project" value="InterPro"/>
</dbReference>
<evidence type="ECO:0000259" key="2">
    <source>
        <dbReference type="Pfam" id="PF02481"/>
    </source>
</evidence>
<organism evidence="4 5">
    <name type="scientific">Meiothermus taiwanensis</name>
    <dbReference type="NCBI Taxonomy" id="172827"/>
    <lineage>
        <taxon>Bacteria</taxon>
        <taxon>Thermotogati</taxon>
        <taxon>Deinococcota</taxon>
        <taxon>Deinococci</taxon>
        <taxon>Thermales</taxon>
        <taxon>Thermaceae</taxon>
        <taxon>Meiothermus</taxon>
    </lineage>
</organism>